<reference evidence="1 2" key="1">
    <citation type="submission" date="2019-08" db="EMBL/GenBank/DDBJ databases">
        <title>Pelomicrobium methylotrophicum gen. nov., sp. nov. a moderately thermophilic, facultatively anaerobic, lithoautotrophic and methylotrophic bacterium isolated from a terrestrial mud volcano.</title>
        <authorList>
            <person name="Slobodkina G.B."/>
            <person name="Merkel A.Y."/>
            <person name="Slobodkin A.I."/>
        </authorList>
    </citation>
    <scope>NUCLEOTIDE SEQUENCE [LARGE SCALE GENOMIC DNA]</scope>
    <source>
        <strain evidence="1 2">SM250</strain>
    </source>
</reference>
<name>A0A5C7ERB5_9PROT</name>
<gene>
    <name evidence="1" type="ORF">FR698_11620</name>
</gene>
<organism evidence="1 2">
    <name type="scientific">Pelomicrobium methylotrophicum</name>
    <dbReference type="NCBI Taxonomy" id="2602750"/>
    <lineage>
        <taxon>Bacteria</taxon>
        <taxon>Pseudomonadati</taxon>
        <taxon>Pseudomonadota</taxon>
        <taxon>Hydrogenophilia</taxon>
        <taxon>Hydrogenophilia incertae sedis</taxon>
        <taxon>Pelomicrobium</taxon>
    </lineage>
</organism>
<evidence type="ECO:0000313" key="2">
    <source>
        <dbReference type="Proteomes" id="UP000321201"/>
    </source>
</evidence>
<evidence type="ECO:0000313" key="1">
    <source>
        <dbReference type="EMBL" id="TXF11157.1"/>
    </source>
</evidence>
<dbReference type="EMBL" id="VPFL01000016">
    <property type="protein sequence ID" value="TXF11157.1"/>
    <property type="molecule type" value="Genomic_DNA"/>
</dbReference>
<sequence>MKSLVVRFSEQVSKHETTHQRLKDIAEFLGVSQNKAVAYAINKAWEYLAEHEDMLETLEFKRYGTEVGGITYLNADPAFIERVRERITKGIPLPHEDDDSIENDLLFMFLSKEHQDAIRATADPMEKRRLKAKFLKETSPESAAENMAGQSS</sequence>
<protein>
    <submittedName>
        <fullName evidence="1">Uncharacterized protein</fullName>
    </submittedName>
</protein>
<dbReference type="Proteomes" id="UP000321201">
    <property type="component" value="Unassembled WGS sequence"/>
</dbReference>
<dbReference type="RefSeq" id="WP_147800368.1">
    <property type="nucleotide sequence ID" value="NZ_VPFL01000016.1"/>
</dbReference>
<proteinExistence type="predicted"/>
<accession>A0A5C7ERB5</accession>
<comment type="caution">
    <text evidence="1">The sequence shown here is derived from an EMBL/GenBank/DDBJ whole genome shotgun (WGS) entry which is preliminary data.</text>
</comment>
<dbReference type="InParanoid" id="A0A5C7ERB5"/>
<dbReference type="AlphaFoldDB" id="A0A5C7ERB5"/>
<dbReference type="OrthoDB" id="5298009at2"/>
<keyword evidence="2" id="KW-1185">Reference proteome</keyword>